<evidence type="ECO:0000313" key="4">
    <source>
        <dbReference type="Proteomes" id="UP000194143"/>
    </source>
</evidence>
<dbReference type="GeneID" id="67469411"/>
<dbReference type="GO" id="GO:0016757">
    <property type="term" value="F:glycosyltransferase activity"/>
    <property type="evidence" value="ECO:0007669"/>
    <property type="project" value="UniProtKB-KW"/>
</dbReference>
<accession>A0A1W6WV78</accession>
<dbReference type="RefSeq" id="WP_021036092.1">
    <property type="nucleotide sequence ID" value="NZ_CP021061.1"/>
</dbReference>
<dbReference type="EMBL" id="CP021061">
    <property type="protein sequence ID" value="ARP60500.1"/>
    <property type="molecule type" value="Genomic_DNA"/>
</dbReference>
<dbReference type="SUPFAM" id="SSF53271">
    <property type="entry name" value="PRTase-like"/>
    <property type="match status" value="1"/>
</dbReference>
<proteinExistence type="inferred from homology"/>
<dbReference type="PANTHER" id="PTHR47505">
    <property type="entry name" value="DNA UTILIZATION PROTEIN YHGH"/>
    <property type="match status" value="1"/>
</dbReference>
<name>A0A1W6WV78_BACTU</name>
<keyword evidence="3" id="KW-0808">Transferase</keyword>
<feature type="domain" description="Phosphoribosyltransferase" evidence="2">
    <location>
        <begin position="142"/>
        <end position="233"/>
    </location>
</feature>
<protein>
    <submittedName>
        <fullName evidence="3">Amidophosphoribosyltransferase</fullName>
    </submittedName>
</protein>
<dbReference type="InterPro" id="IPR000836">
    <property type="entry name" value="PRTase_dom"/>
</dbReference>
<organism evidence="3 4">
    <name type="scientific">Bacillus thuringiensis</name>
    <dbReference type="NCBI Taxonomy" id="1428"/>
    <lineage>
        <taxon>Bacteria</taxon>
        <taxon>Bacillati</taxon>
        <taxon>Bacillota</taxon>
        <taxon>Bacilli</taxon>
        <taxon>Bacillales</taxon>
        <taxon>Bacillaceae</taxon>
        <taxon>Bacillus</taxon>
        <taxon>Bacillus cereus group</taxon>
    </lineage>
</organism>
<dbReference type="InterPro" id="IPR051910">
    <property type="entry name" value="ComF/GntX_DNA_util-trans"/>
</dbReference>
<gene>
    <name evidence="3" type="ORF">CAB88_26935</name>
</gene>
<evidence type="ECO:0000259" key="2">
    <source>
        <dbReference type="Pfam" id="PF00156"/>
    </source>
</evidence>
<dbReference type="Gene3D" id="3.40.50.2020">
    <property type="match status" value="1"/>
</dbReference>
<dbReference type="InterPro" id="IPR029057">
    <property type="entry name" value="PRTase-like"/>
</dbReference>
<comment type="similarity">
    <text evidence="1">Belongs to the ComF/GntX family.</text>
</comment>
<dbReference type="Pfam" id="PF00156">
    <property type="entry name" value="Pribosyltran"/>
    <property type="match status" value="1"/>
</dbReference>
<evidence type="ECO:0000313" key="3">
    <source>
        <dbReference type="EMBL" id="ARP60500.1"/>
    </source>
</evidence>
<reference evidence="3 4" key="1">
    <citation type="submission" date="2017-04" db="EMBL/GenBank/DDBJ databases">
        <title>Complete Genome Sequence of Bacillus thuringiensis type Strain ATCC 10792.</title>
        <authorList>
            <person name="Oh D.-H."/>
            <person name="Park B.-J."/>
            <person name="Shuai W."/>
            <person name="Chelliah R."/>
        </authorList>
    </citation>
    <scope>NUCLEOTIDE SEQUENCE [LARGE SCALE GENOMIC DNA]</scope>
    <source>
        <strain evidence="3 4">ATCC 10792</strain>
    </source>
</reference>
<dbReference type="AlphaFoldDB" id="A0A1W6WV78"/>
<keyword evidence="3" id="KW-0328">Glycosyltransferase</keyword>
<keyword evidence="4" id="KW-1185">Reference proteome</keyword>
<dbReference type="CDD" id="cd06223">
    <property type="entry name" value="PRTases_typeI"/>
    <property type="match status" value="1"/>
</dbReference>
<dbReference type="Proteomes" id="UP000194143">
    <property type="component" value="Chromosome"/>
</dbReference>
<dbReference type="PANTHER" id="PTHR47505:SF1">
    <property type="entry name" value="DNA UTILIZATION PROTEIN YHGH"/>
    <property type="match status" value="1"/>
</dbReference>
<evidence type="ECO:0000256" key="1">
    <source>
        <dbReference type="ARBA" id="ARBA00008007"/>
    </source>
</evidence>
<sequence length="234" mass="27591">MHCLLCDECFVETVSWYNFFVKCHRKYICDRCEQKLSYIIGEICMECGRPLEYVPASFQEDGICIDCLRWMKEAEYRSFKNRSLYMYDDEMKEIVAQFKFRGDAELVRIFYRPFRSLFQKYFANVSTVIAVPLSKEREVERGFNQAELLATCLPVKISYPSLRRRETEKQSKKTRKERVSGSNPFYFQGEEMFSGQHILLVDDVYTTGITVRQIGSLLYERGAREVSSLTLCRS</sequence>